<sequence>MRLKKQSPPTLCSQHSVGGLVILVSNPFGRVRVLGGMPFLSKHPSSLKQV</sequence>
<evidence type="ECO:0000313" key="1">
    <source>
        <dbReference type="EMBL" id="DAD69169.1"/>
    </source>
</evidence>
<dbReference type="EMBL" id="BK014716">
    <property type="protein sequence ID" value="DAD69169.1"/>
    <property type="molecule type" value="Genomic_DNA"/>
</dbReference>
<organism evidence="1">
    <name type="scientific">Siphoviridae sp. ct5tj9</name>
    <dbReference type="NCBI Taxonomy" id="2823564"/>
    <lineage>
        <taxon>Viruses</taxon>
        <taxon>Duplodnaviria</taxon>
        <taxon>Heunggongvirae</taxon>
        <taxon>Uroviricota</taxon>
        <taxon>Caudoviricetes</taxon>
    </lineage>
</organism>
<name>A0A8S5LH56_9CAUD</name>
<proteinExistence type="predicted"/>
<accession>A0A8S5LH56</accession>
<protein>
    <submittedName>
        <fullName evidence="1">Uncharacterized protein</fullName>
    </submittedName>
</protein>
<reference evidence="1" key="1">
    <citation type="journal article" date="2021" name="Proc. Natl. Acad. Sci. U.S.A.">
        <title>A Catalog of Tens of Thousands of Viruses from Human Metagenomes Reveals Hidden Associations with Chronic Diseases.</title>
        <authorList>
            <person name="Tisza M.J."/>
            <person name="Buck C.B."/>
        </authorList>
    </citation>
    <scope>NUCLEOTIDE SEQUENCE</scope>
    <source>
        <strain evidence="1">Ct5tj9</strain>
    </source>
</reference>